<name>A0A087TGB6_STEMI</name>
<dbReference type="OrthoDB" id="6782574at2759"/>
<dbReference type="Proteomes" id="UP000054359">
    <property type="component" value="Unassembled WGS sequence"/>
</dbReference>
<sequence length="60" mass="7144">MTYASLAWAAISKADLHKLVVVQNRYLRMITSVHYYVQNQCLREDLKIEPFDKFITKLNR</sequence>
<reference evidence="1 2" key="1">
    <citation type="submission" date="2013-11" db="EMBL/GenBank/DDBJ databases">
        <title>Genome sequencing of Stegodyphus mimosarum.</title>
        <authorList>
            <person name="Bechsgaard J."/>
        </authorList>
    </citation>
    <scope>NUCLEOTIDE SEQUENCE [LARGE SCALE GENOMIC DNA]</scope>
</reference>
<feature type="non-terminal residue" evidence="1">
    <location>
        <position position="60"/>
    </location>
</feature>
<protein>
    <submittedName>
        <fullName evidence="1">Uncharacterized protein</fullName>
    </submittedName>
</protein>
<evidence type="ECO:0000313" key="2">
    <source>
        <dbReference type="Proteomes" id="UP000054359"/>
    </source>
</evidence>
<dbReference type="EMBL" id="KK115091">
    <property type="protein sequence ID" value="KFM64155.1"/>
    <property type="molecule type" value="Genomic_DNA"/>
</dbReference>
<organism evidence="1 2">
    <name type="scientific">Stegodyphus mimosarum</name>
    <name type="common">African social velvet spider</name>
    <dbReference type="NCBI Taxonomy" id="407821"/>
    <lineage>
        <taxon>Eukaryota</taxon>
        <taxon>Metazoa</taxon>
        <taxon>Ecdysozoa</taxon>
        <taxon>Arthropoda</taxon>
        <taxon>Chelicerata</taxon>
        <taxon>Arachnida</taxon>
        <taxon>Araneae</taxon>
        <taxon>Araneomorphae</taxon>
        <taxon>Entelegynae</taxon>
        <taxon>Eresoidea</taxon>
        <taxon>Eresidae</taxon>
        <taxon>Stegodyphus</taxon>
    </lineage>
</organism>
<dbReference type="AlphaFoldDB" id="A0A087TGB6"/>
<evidence type="ECO:0000313" key="1">
    <source>
        <dbReference type="EMBL" id="KFM64155.1"/>
    </source>
</evidence>
<gene>
    <name evidence="1" type="ORF">X975_05175</name>
</gene>
<accession>A0A087TGB6</accession>
<keyword evidence="2" id="KW-1185">Reference proteome</keyword>
<proteinExistence type="predicted"/>